<dbReference type="InterPro" id="IPR023365">
    <property type="entry name" value="Sortase_dom-sf"/>
</dbReference>
<dbReference type="AlphaFoldDB" id="A0A8J3VS96"/>
<comment type="caution">
    <text evidence="3">The sequence shown here is derived from an EMBL/GenBank/DDBJ whole genome shotgun (WGS) entry which is preliminary data.</text>
</comment>
<sequence length="216" mass="22063">MRFRRPKPLDATLILAGSASLVAGLALAFASPGPLHNSSLVPTTRNHARPAPSASGTHPEPPTGLELPVDPRPVPVVPVAVDPGGGLTVPDSPGTVGWWAGGAMPGGTDGTVILASHVDTAGPAALFRVSALGPGALVYLDASTNRFPYQVTSRRSYPGTGLPAEVFDQSVPARLVLITCTGRLHDGHYDGNVVVYARPQPVRAPMSGTPPAVGPS</sequence>
<evidence type="ECO:0000256" key="2">
    <source>
        <dbReference type="SAM" id="MobiDB-lite"/>
    </source>
</evidence>
<accession>A0A8J3VS96</accession>
<dbReference type="SUPFAM" id="SSF63817">
    <property type="entry name" value="Sortase"/>
    <property type="match status" value="1"/>
</dbReference>
<keyword evidence="4" id="KW-1185">Reference proteome</keyword>
<dbReference type="CDD" id="cd05829">
    <property type="entry name" value="Sortase_F"/>
    <property type="match status" value="1"/>
</dbReference>
<name>A0A8J3VS96_9ACTN</name>
<dbReference type="Gene3D" id="2.40.260.10">
    <property type="entry name" value="Sortase"/>
    <property type="match status" value="1"/>
</dbReference>
<evidence type="ECO:0000313" key="4">
    <source>
        <dbReference type="Proteomes" id="UP000642748"/>
    </source>
</evidence>
<dbReference type="RefSeq" id="WP_203919820.1">
    <property type="nucleotide sequence ID" value="NZ_BONZ01000040.1"/>
</dbReference>
<organism evidence="3 4">
    <name type="scientific">Rugosimonospora africana</name>
    <dbReference type="NCBI Taxonomy" id="556532"/>
    <lineage>
        <taxon>Bacteria</taxon>
        <taxon>Bacillati</taxon>
        <taxon>Actinomycetota</taxon>
        <taxon>Actinomycetes</taxon>
        <taxon>Micromonosporales</taxon>
        <taxon>Micromonosporaceae</taxon>
        <taxon>Rugosimonospora</taxon>
    </lineage>
</organism>
<dbReference type="EMBL" id="BONZ01000040">
    <property type="protein sequence ID" value="GIH16228.1"/>
    <property type="molecule type" value="Genomic_DNA"/>
</dbReference>
<dbReference type="Proteomes" id="UP000642748">
    <property type="component" value="Unassembled WGS sequence"/>
</dbReference>
<gene>
    <name evidence="3" type="ORF">Raf01_44000</name>
</gene>
<feature type="region of interest" description="Disordered" evidence="2">
    <location>
        <begin position="38"/>
        <end position="71"/>
    </location>
</feature>
<dbReference type="GO" id="GO:0016787">
    <property type="term" value="F:hydrolase activity"/>
    <property type="evidence" value="ECO:0007669"/>
    <property type="project" value="UniProtKB-KW"/>
</dbReference>
<evidence type="ECO:0000313" key="3">
    <source>
        <dbReference type="EMBL" id="GIH16228.1"/>
    </source>
</evidence>
<proteinExistence type="predicted"/>
<keyword evidence="1" id="KW-0378">Hydrolase</keyword>
<protein>
    <submittedName>
        <fullName evidence="3">Class F sortase</fullName>
    </submittedName>
</protein>
<dbReference type="InterPro" id="IPR042001">
    <property type="entry name" value="Sortase_F"/>
</dbReference>
<reference evidence="3" key="1">
    <citation type="submission" date="2021-01" db="EMBL/GenBank/DDBJ databases">
        <title>Whole genome shotgun sequence of Rugosimonospora africana NBRC 104875.</title>
        <authorList>
            <person name="Komaki H."/>
            <person name="Tamura T."/>
        </authorList>
    </citation>
    <scope>NUCLEOTIDE SEQUENCE</scope>
    <source>
        <strain evidence="3">NBRC 104875</strain>
    </source>
</reference>
<dbReference type="Pfam" id="PF04203">
    <property type="entry name" value="Sortase"/>
    <property type="match status" value="1"/>
</dbReference>
<evidence type="ECO:0000256" key="1">
    <source>
        <dbReference type="ARBA" id="ARBA00022801"/>
    </source>
</evidence>
<dbReference type="InterPro" id="IPR005754">
    <property type="entry name" value="Sortase"/>
</dbReference>